<dbReference type="RefSeq" id="WP_353568429.1">
    <property type="nucleotide sequence ID" value="NZ_BAABRI010000024.1"/>
</dbReference>
<dbReference type="Proteomes" id="UP001476282">
    <property type="component" value="Unassembled WGS sequence"/>
</dbReference>
<name>A0ABP9US07_9BACT</name>
<feature type="domain" description="GYF" evidence="7">
    <location>
        <begin position="4"/>
        <end position="51"/>
    </location>
</feature>
<reference evidence="8 9" key="1">
    <citation type="submission" date="2024-02" db="EMBL/GenBank/DDBJ databases">
        <title>Haloferula sargassicola NBRC 104335.</title>
        <authorList>
            <person name="Ichikawa N."/>
            <person name="Katano-Makiyama Y."/>
            <person name="Hidaka K."/>
        </authorList>
    </citation>
    <scope>NUCLEOTIDE SEQUENCE [LARGE SCALE GENOMIC DNA]</scope>
    <source>
        <strain evidence="8 9">NBRC 104335</strain>
    </source>
</reference>
<keyword evidence="2 6" id="KW-0812">Transmembrane</keyword>
<protein>
    <recommendedName>
        <fullName evidence="7">GYF domain-containing protein</fullName>
    </recommendedName>
</protein>
<evidence type="ECO:0000256" key="6">
    <source>
        <dbReference type="SAM" id="Phobius"/>
    </source>
</evidence>
<gene>
    <name evidence="8" type="ORF">Hsar01_03577</name>
</gene>
<evidence type="ECO:0000259" key="7">
    <source>
        <dbReference type="Pfam" id="PF14237"/>
    </source>
</evidence>
<keyword evidence="3 6" id="KW-1133">Transmembrane helix</keyword>
<evidence type="ECO:0000256" key="3">
    <source>
        <dbReference type="ARBA" id="ARBA00022989"/>
    </source>
</evidence>
<feature type="region of interest" description="Disordered" evidence="5">
    <location>
        <begin position="64"/>
        <end position="85"/>
    </location>
</feature>
<accession>A0ABP9US07</accession>
<dbReference type="Pfam" id="PF04505">
    <property type="entry name" value="CD225"/>
    <property type="match status" value="1"/>
</dbReference>
<keyword evidence="9" id="KW-1185">Reference proteome</keyword>
<evidence type="ECO:0000256" key="4">
    <source>
        <dbReference type="ARBA" id="ARBA00023136"/>
    </source>
</evidence>
<dbReference type="InterPro" id="IPR051423">
    <property type="entry name" value="CD225/Dispanin"/>
</dbReference>
<dbReference type="InterPro" id="IPR007593">
    <property type="entry name" value="CD225/Dispanin_fam"/>
</dbReference>
<feature type="transmembrane region" description="Helical" evidence="6">
    <location>
        <begin position="97"/>
        <end position="123"/>
    </location>
</feature>
<comment type="caution">
    <text evidence="8">The sequence shown here is derived from an EMBL/GenBank/DDBJ whole genome shotgun (WGS) entry which is preliminary data.</text>
</comment>
<dbReference type="PANTHER" id="PTHR14948:SF44">
    <property type="entry name" value="PROLINE-RICH TRANSMEMBRANE PROTEIN 1-LIKE"/>
    <property type="match status" value="1"/>
</dbReference>
<evidence type="ECO:0000256" key="1">
    <source>
        <dbReference type="ARBA" id="ARBA00004370"/>
    </source>
</evidence>
<evidence type="ECO:0000313" key="9">
    <source>
        <dbReference type="Proteomes" id="UP001476282"/>
    </source>
</evidence>
<feature type="transmembrane region" description="Helical" evidence="6">
    <location>
        <begin position="144"/>
        <end position="166"/>
    </location>
</feature>
<proteinExistence type="predicted"/>
<dbReference type="PANTHER" id="PTHR14948">
    <property type="entry name" value="NG5"/>
    <property type="match status" value="1"/>
</dbReference>
<dbReference type="EMBL" id="BAABRI010000024">
    <property type="protein sequence ID" value="GAA5484333.1"/>
    <property type="molecule type" value="Genomic_DNA"/>
</dbReference>
<evidence type="ECO:0000256" key="2">
    <source>
        <dbReference type="ARBA" id="ARBA00022692"/>
    </source>
</evidence>
<organism evidence="8 9">
    <name type="scientific">Haloferula sargassicola</name>
    <dbReference type="NCBI Taxonomy" id="490096"/>
    <lineage>
        <taxon>Bacteria</taxon>
        <taxon>Pseudomonadati</taxon>
        <taxon>Verrucomicrobiota</taxon>
        <taxon>Verrucomicrobiia</taxon>
        <taxon>Verrucomicrobiales</taxon>
        <taxon>Verrucomicrobiaceae</taxon>
        <taxon>Haloferula</taxon>
    </lineage>
</organism>
<comment type="subcellular location">
    <subcellularLocation>
        <location evidence="1">Membrane</location>
    </subcellularLocation>
</comment>
<sequence>MSEWYFAKGTDRHGPVSQEALLEMVRSGQVGTADLVWKEGMEGWEPVSKVPLLAAAALAQAPATSPPPPMAPVSPYQTPAAPSYTSTPGVTENIPTYLWQSIVVTLLCCLPFGIVAIVFASRVSSLKYRGDAAGAREASDKAKFWVNVSVISGIVINVIFFVIGMFTNEPVPQ</sequence>
<evidence type="ECO:0000256" key="5">
    <source>
        <dbReference type="SAM" id="MobiDB-lite"/>
    </source>
</evidence>
<dbReference type="Pfam" id="PF14237">
    <property type="entry name" value="GYF_2"/>
    <property type="match status" value="1"/>
</dbReference>
<keyword evidence="4 6" id="KW-0472">Membrane</keyword>
<dbReference type="InterPro" id="IPR025640">
    <property type="entry name" value="GYF_2"/>
</dbReference>
<evidence type="ECO:0000313" key="8">
    <source>
        <dbReference type="EMBL" id="GAA5484333.1"/>
    </source>
</evidence>